<protein>
    <submittedName>
        <fullName evidence="1">Uncharacterized protein</fullName>
    </submittedName>
</protein>
<gene>
    <name evidence="1" type="ORF">GGR27_003201</name>
</gene>
<dbReference type="Proteomes" id="UP000770785">
    <property type="component" value="Unassembled WGS sequence"/>
</dbReference>
<organism evidence="1 2">
    <name type="scientific">Neolewinella antarctica</name>
    <dbReference type="NCBI Taxonomy" id="442734"/>
    <lineage>
        <taxon>Bacteria</taxon>
        <taxon>Pseudomonadati</taxon>
        <taxon>Bacteroidota</taxon>
        <taxon>Saprospiria</taxon>
        <taxon>Saprospirales</taxon>
        <taxon>Lewinellaceae</taxon>
        <taxon>Neolewinella</taxon>
    </lineage>
</organism>
<reference evidence="1 2" key="1">
    <citation type="submission" date="2020-03" db="EMBL/GenBank/DDBJ databases">
        <title>Genomic Encyclopedia of Type Strains, Phase IV (KMG-IV): sequencing the most valuable type-strain genomes for metagenomic binning, comparative biology and taxonomic classification.</title>
        <authorList>
            <person name="Goeker M."/>
        </authorList>
    </citation>
    <scope>NUCLEOTIDE SEQUENCE [LARGE SCALE GENOMIC DNA]</scope>
    <source>
        <strain evidence="1 2">DSM 105096</strain>
    </source>
</reference>
<name>A0ABX0XEE3_9BACT</name>
<dbReference type="RefSeq" id="WP_168038996.1">
    <property type="nucleotide sequence ID" value="NZ_JAATJH010000005.1"/>
</dbReference>
<accession>A0ABX0XEE3</accession>
<comment type="caution">
    <text evidence="1">The sequence shown here is derived from an EMBL/GenBank/DDBJ whole genome shotgun (WGS) entry which is preliminary data.</text>
</comment>
<evidence type="ECO:0000313" key="2">
    <source>
        <dbReference type="Proteomes" id="UP000770785"/>
    </source>
</evidence>
<keyword evidence="2" id="KW-1185">Reference proteome</keyword>
<evidence type="ECO:0000313" key="1">
    <source>
        <dbReference type="EMBL" id="NJC27684.1"/>
    </source>
</evidence>
<proteinExistence type="predicted"/>
<dbReference type="EMBL" id="JAATJH010000005">
    <property type="protein sequence ID" value="NJC27684.1"/>
    <property type="molecule type" value="Genomic_DNA"/>
</dbReference>
<sequence length="244" mass="27760">MSNWNTLHFFDFNKYQNDVVPKAPQKLSLKLMQNSPPANSQSLRELLENMEENYIVHTELKDIESLEKRNGETYEAMLSRKRSEYIVFKEKYDFILCDYAEQLSILLFTEVAQLDNYLILGRNILTQNVVAIKGSVAEECLNKMMTTRPGTISAYGGSGILNWLSAEEISLLHMDRTNVHPANSSASTYHRSFLAMVDKAATHEFGLLCASNLSSRVVAEVRRQSNPLITVTFDGNYSNIIVKY</sequence>